<evidence type="ECO:0000256" key="1">
    <source>
        <dbReference type="SAM" id="Coils"/>
    </source>
</evidence>
<keyword evidence="2" id="KW-0732">Signal</keyword>
<proteinExistence type="predicted"/>
<accession>A0A8J9ZPR6</accession>
<reference evidence="3" key="1">
    <citation type="submission" date="2022-01" db="EMBL/GenBank/DDBJ databases">
        <authorList>
            <person name="Braso-Vives M."/>
        </authorList>
    </citation>
    <scope>NUCLEOTIDE SEQUENCE</scope>
</reference>
<evidence type="ECO:0000313" key="3">
    <source>
        <dbReference type="EMBL" id="CAH1259439.1"/>
    </source>
</evidence>
<evidence type="ECO:0000256" key="2">
    <source>
        <dbReference type="SAM" id="SignalP"/>
    </source>
</evidence>
<gene>
    <name evidence="3" type="primary">Hypp2278</name>
    <name evidence="3" type="ORF">BLAG_LOCUS16745</name>
</gene>
<feature type="chain" id="PRO_5035440317" evidence="2">
    <location>
        <begin position="17"/>
        <end position="196"/>
    </location>
</feature>
<feature type="coiled-coil region" evidence="1">
    <location>
        <begin position="88"/>
        <end position="115"/>
    </location>
</feature>
<name>A0A8J9ZPR6_BRALA</name>
<dbReference type="AlphaFoldDB" id="A0A8J9ZPR6"/>
<sequence>MAAIRIFVVLSILAEARKLHWDGGEEYAIGELMRDVDQGVDPEKEDEEMKIGVERFTDQVQRFSDKDKGKVKELFRENLGNAETETLFQDASKLAKEEDEKLKELRKDVGFQDDEKKAFKELVSDVIKGADAEAEGETELALMAHAEERVDKLNEDDKKQLQAMIASRYGEEQARRVFNEAKTIEKEEDKSQANQS</sequence>
<dbReference type="Proteomes" id="UP000838412">
    <property type="component" value="Chromosome 3"/>
</dbReference>
<evidence type="ECO:0000313" key="4">
    <source>
        <dbReference type="Proteomes" id="UP000838412"/>
    </source>
</evidence>
<keyword evidence="1" id="KW-0175">Coiled coil</keyword>
<keyword evidence="4" id="KW-1185">Reference proteome</keyword>
<organism evidence="3 4">
    <name type="scientific">Branchiostoma lanceolatum</name>
    <name type="common">Common lancelet</name>
    <name type="synonym">Amphioxus lanceolatum</name>
    <dbReference type="NCBI Taxonomy" id="7740"/>
    <lineage>
        <taxon>Eukaryota</taxon>
        <taxon>Metazoa</taxon>
        <taxon>Chordata</taxon>
        <taxon>Cephalochordata</taxon>
        <taxon>Leptocardii</taxon>
        <taxon>Amphioxiformes</taxon>
        <taxon>Branchiostomatidae</taxon>
        <taxon>Branchiostoma</taxon>
    </lineage>
</organism>
<dbReference type="OrthoDB" id="10037832at2759"/>
<dbReference type="EMBL" id="OV696688">
    <property type="protein sequence ID" value="CAH1259439.1"/>
    <property type="molecule type" value="Genomic_DNA"/>
</dbReference>
<feature type="signal peptide" evidence="2">
    <location>
        <begin position="1"/>
        <end position="16"/>
    </location>
</feature>
<protein>
    <submittedName>
        <fullName evidence="3">Hypp2278 protein</fullName>
    </submittedName>
</protein>